<feature type="signal peptide" evidence="1">
    <location>
        <begin position="1"/>
        <end position="18"/>
    </location>
</feature>
<accession>A0A229WXQ9</accession>
<comment type="caution">
    <text evidence="2">The sequence shown here is derived from an EMBL/GenBank/DDBJ whole genome shotgun (WGS) entry which is preliminary data.</text>
</comment>
<dbReference type="InterPro" id="IPR049511">
    <property type="entry name" value="PGH-like_rpt"/>
</dbReference>
<keyword evidence="3" id="KW-1185">Reference proteome</keyword>
<reference evidence="2 3" key="1">
    <citation type="submission" date="2018-08" db="EMBL/GenBank/DDBJ databases">
        <title>Draft genome sequences of two Aspergillus turcosus clinical strains isolated from bronchoalveolar lavage fluid: one azole-susceptible and the other azole-resistant.</title>
        <authorList>
            <person name="Parent-Michaud M."/>
            <person name="Dufresne P.J."/>
            <person name="Fournier E."/>
            <person name="Martineau C."/>
            <person name="Moreira S."/>
            <person name="Perkins V."/>
            <person name="De Repentigny L."/>
            <person name="Dufresne S.F."/>
        </authorList>
    </citation>
    <scope>NUCLEOTIDE SEQUENCE [LARGE SCALE GENOMIC DNA]</scope>
    <source>
        <strain evidence="2">HMR AF 1038</strain>
    </source>
</reference>
<keyword evidence="1" id="KW-0732">Signal</keyword>
<gene>
    <name evidence="2" type="ORF">CFD26_100929</name>
</gene>
<dbReference type="EMBL" id="NIDN02000267">
    <property type="protein sequence ID" value="RLL93749.1"/>
    <property type="molecule type" value="Genomic_DNA"/>
</dbReference>
<evidence type="ECO:0000256" key="1">
    <source>
        <dbReference type="SAM" id="SignalP"/>
    </source>
</evidence>
<dbReference type="OrthoDB" id="5946976at2759"/>
<evidence type="ECO:0000313" key="2">
    <source>
        <dbReference type="EMBL" id="RLL93749.1"/>
    </source>
</evidence>
<dbReference type="Pfam" id="PF17660">
    <property type="entry name" value="BTRD1"/>
    <property type="match status" value="3"/>
</dbReference>
<dbReference type="Proteomes" id="UP000215289">
    <property type="component" value="Unassembled WGS sequence"/>
</dbReference>
<feature type="chain" id="PRO_5011911614" evidence="1">
    <location>
        <begin position="19"/>
        <end position="129"/>
    </location>
</feature>
<proteinExistence type="predicted"/>
<dbReference type="AlphaFoldDB" id="A0A229WXQ9"/>
<name>A0A229WXQ9_9EURO</name>
<protein>
    <submittedName>
        <fullName evidence="2">Uncharacterized protein</fullName>
    </submittedName>
</protein>
<sequence>MRFLPWAAAILSAVCVQANEWHAYYRLTSDAYQAKFNDLVGQGYRLNSVSGYERNGQPNFAVIFEKKSSKFNEYLSQGYRVVQVNGYTVGENAYYAAIWDKSPSAGWVTRHGMTVESMQNLRLSPSFYH</sequence>
<dbReference type="STRING" id="1245748.A0A229WXQ9"/>
<evidence type="ECO:0000313" key="3">
    <source>
        <dbReference type="Proteomes" id="UP000215289"/>
    </source>
</evidence>
<organism evidence="2 3">
    <name type="scientific">Aspergillus turcosus</name>
    <dbReference type="NCBI Taxonomy" id="1245748"/>
    <lineage>
        <taxon>Eukaryota</taxon>
        <taxon>Fungi</taxon>
        <taxon>Dikarya</taxon>
        <taxon>Ascomycota</taxon>
        <taxon>Pezizomycotina</taxon>
        <taxon>Eurotiomycetes</taxon>
        <taxon>Eurotiomycetidae</taxon>
        <taxon>Eurotiales</taxon>
        <taxon>Aspergillaceae</taxon>
        <taxon>Aspergillus</taxon>
        <taxon>Aspergillus subgen. Fumigati</taxon>
    </lineage>
</organism>